<keyword evidence="4" id="KW-0493">Microtubule</keyword>
<keyword evidence="3" id="KW-0597">Phosphoprotein</keyword>
<evidence type="ECO:0000259" key="11">
    <source>
        <dbReference type="PROSITE" id="PS50067"/>
    </source>
</evidence>
<sequence>REKRWRTYKYYFSAQKLNLASKKKKQKTTMVTAPVTSSSPSCDPPLFPTNFSSALLVAPPPAPPCLLRAANKIKDNPGLGKVKVMVRVCPMSQSDAIESSSFLKVDPRKKQITIMDPSATLTPSAASQKRTGTNQVPPKMFAFDAAFPPDASQAEVCAGTVAEVIQSVVNGADGCIFCFGHSKLGKSYTMIGRDESLQTLGIIPCAISWLFKLINERKEKTGARFSVRVSAVEVWGKEENLKDLLSEVATGSLQDGQSPGVYLCEDPICGMQLQNQSELRAPTPEKAAWFLDAAIAARHSRQHPNTTEEEHRNSHMLFTLHIYQYRMEKTGKGGMSGGRSRLHLLDLGSCDVKVLGGGGGAGKSRDNSANSAPLCLSLSALGNVILALVNGSKHIPYKDSKLTMLLRESLGNMNCRTTMIAHISASPRDFSETLSTIQIASRVLRMKKKKTKQYTSSSSGGESSCEEGRMRRPTHLRPFHHRGDGDLPLLRLSSDPDEYSSSEQSCDTVIYVGPNGAAVSDRELTDNEGPPEFVPIIPALLQGKTEHHQTLSECLKCNTFAELQERLDCIDGSEEVAKFPFEEVPANKQGANQDNTLQNCENLNVGSSTEGKGRPLGSPRLGIASLTKTSDYRPPSSPSQRCKVYTQKCVMPATLATDSGRSSTESLLSRTSPVGLSPQVKEPTPSLSASLGSAETLCDDDVPPIPMDMHKDGLAVSVSVRSAGPLFLGDDELVYTVAFGGEENLDIAALMETHDLTCRPTSIISFNSDCGSVPALASGSQPISIVSGSSENGAVEDYHIPVAMSKLRIESEALATVVSTCDSPVSSWISDLSMGSEADHSLHSFSQSQSQQGEAMAELEPSQNFGVEALDGYESCRSPTRGNLEEELVLAENGSEMGTPTKDRLRKLPLPPTMAKTNHQILAGPGPGPFKSTISVHPCVAVKPLMIQDYTILCSPTKTSLIKDTGKFNAPLLASISSEMSFEDPWLKRGMEVAEKSEKREPVHLKNHSGEMARAGSSDHWSIDHGSCSSGGKAVLSPDSFKRVVDGCEMVTVVGGECLTSSYSPDSHRTASLPRGWHRLNRHDGLDNVIDYSKLSVTTSTPCSPRATLNRQGSTGKQYFFSNKKGGIPPLPPERKSSLDQRNRAASPLHQSISLLGCSADDAGISGFGTRQRGSSIDSSRLFSAKLEQLANRTNSLGRVPSSHSGSHHYEFFSLERGESLRGGAGAMRGDSTMPRSGRSLTRTGSVCSKTSSQSKISAVSKLLMTSSPKARSLSASSTKMLSFSTKSLSPATSRSSSLPPTGKGPSLGSCSTQSLSRSRGGSLAAKLPLRAVNGRISELLQGSAGSRSRSQTQEGCTDSGEERGAGGAGLEGTAVVQTLPSPYSKITAPRKPHRCSSGHASDNSSVLSGELPPAMGKTALFYHSGGSSGYESMLRDSSENTGSTSSAQDSLSEHSSATTSSRRSTKSSKKSRSNTGLQRRRLIPALTLDSSASSPSHRACWVDGPLGPPAPSNLWGTTATSETFEIKVYEIDDVERLQKRRDKRGSKEVVCVSAKLRLFEHRQQRISEIRAKYQCLKKELEQTKQYLMLEPHKWTTEFELQQAYEVDSLEYLEALETVTDKLETRVNFCKAHLMMITCFDVSSRHR</sequence>
<feature type="region of interest" description="Disordered" evidence="10">
    <location>
        <begin position="1341"/>
        <end position="1370"/>
    </location>
</feature>
<feature type="region of interest" description="Disordered" evidence="10">
    <location>
        <begin position="602"/>
        <end position="640"/>
    </location>
</feature>
<comment type="similarity">
    <text evidence="9">Belongs to the TRAFAC class myosin-kinesin ATPase superfamily. Kinesin family.</text>
</comment>
<accession>A0A3Q3STW4</accession>
<dbReference type="CDD" id="cd00106">
    <property type="entry name" value="KISc"/>
    <property type="match status" value="1"/>
</dbReference>
<feature type="region of interest" description="Disordered" evidence="10">
    <location>
        <begin position="1428"/>
        <end position="1498"/>
    </location>
</feature>
<evidence type="ECO:0000256" key="3">
    <source>
        <dbReference type="ARBA" id="ARBA00022553"/>
    </source>
</evidence>
<dbReference type="SMART" id="SM00129">
    <property type="entry name" value="KISc"/>
    <property type="match status" value="1"/>
</dbReference>
<dbReference type="InterPro" id="IPR036961">
    <property type="entry name" value="Kinesin_motor_dom_sf"/>
</dbReference>
<reference evidence="12" key="2">
    <citation type="submission" date="2025-09" db="UniProtKB">
        <authorList>
            <consortium name="Ensembl"/>
        </authorList>
    </citation>
    <scope>IDENTIFICATION</scope>
</reference>
<feature type="region of interest" description="Disordered" evidence="10">
    <location>
        <begin position="1101"/>
        <end position="1146"/>
    </location>
</feature>
<evidence type="ECO:0000256" key="5">
    <source>
        <dbReference type="ARBA" id="ARBA00022741"/>
    </source>
</evidence>
<feature type="binding site" evidence="9">
    <location>
        <begin position="180"/>
        <end position="187"/>
    </location>
    <ligand>
        <name>ATP</name>
        <dbReference type="ChEBI" id="CHEBI:30616"/>
    </ligand>
</feature>
<dbReference type="InParanoid" id="A0A3Q3STW4"/>
<evidence type="ECO:0000256" key="8">
    <source>
        <dbReference type="ARBA" id="ARBA00023212"/>
    </source>
</evidence>
<dbReference type="Proteomes" id="UP000261640">
    <property type="component" value="Unplaced"/>
</dbReference>
<dbReference type="Gene3D" id="3.40.850.10">
    <property type="entry name" value="Kinesin motor domain"/>
    <property type="match status" value="1"/>
</dbReference>
<feature type="region of interest" description="Disordered" evidence="10">
    <location>
        <begin position="840"/>
        <end position="859"/>
    </location>
</feature>
<feature type="compositionally biased region" description="Basic residues" evidence="10">
    <location>
        <begin position="471"/>
        <end position="480"/>
    </location>
</feature>
<evidence type="ECO:0000256" key="10">
    <source>
        <dbReference type="SAM" id="MobiDB-lite"/>
    </source>
</evidence>
<feature type="region of interest" description="Disordered" evidence="10">
    <location>
        <begin position="1287"/>
        <end position="1324"/>
    </location>
</feature>
<evidence type="ECO:0000256" key="1">
    <source>
        <dbReference type="ARBA" id="ARBA00004245"/>
    </source>
</evidence>
<dbReference type="FunFam" id="3.40.850.10:FF:000015">
    <property type="entry name" value="Kinesin family member 26A"/>
    <property type="match status" value="1"/>
</dbReference>
<feature type="region of interest" description="Disordered" evidence="10">
    <location>
        <begin position="1223"/>
        <end position="1250"/>
    </location>
</feature>
<evidence type="ECO:0000256" key="2">
    <source>
        <dbReference type="ARBA" id="ARBA00022490"/>
    </source>
</evidence>
<evidence type="ECO:0000256" key="9">
    <source>
        <dbReference type="PROSITE-ProRule" id="PRU00283"/>
    </source>
</evidence>
<feature type="region of interest" description="Disordered" evidence="10">
    <location>
        <begin position="1382"/>
        <end position="1412"/>
    </location>
</feature>
<feature type="compositionally biased region" description="Polar residues" evidence="10">
    <location>
        <begin position="1344"/>
        <end position="1357"/>
    </location>
</feature>
<feature type="compositionally biased region" description="Polar residues" evidence="10">
    <location>
        <begin position="1399"/>
        <end position="1408"/>
    </location>
</feature>
<dbReference type="GO" id="GO:0005874">
    <property type="term" value="C:microtubule"/>
    <property type="evidence" value="ECO:0007669"/>
    <property type="project" value="UniProtKB-KW"/>
</dbReference>
<name>A0A3Q3STW4_9TELE</name>
<feature type="compositionally biased region" description="Basic and acidic residues" evidence="10">
    <location>
        <begin position="1133"/>
        <end position="1143"/>
    </location>
</feature>
<feature type="compositionally biased region" description="Low complexity" evidence="10">
    <location>
        <begin position="659"/>
        <end position="672"/>
    </location>
</feature>
<dbReference type="GeneTree" id="ENSGT00940000156992"/>
<feature type="compositionally biased region" description="Polar residues" evidence="10">
    <location>
        <begin position="1309"/>
        <end position="1320"/>
    </location>
</feature>
<evidence type="ECO:0000313" key="12">
    <source>
        <dbReference type="Ensembl" id="ENSMAMP00000030485.2"/>
    </source>
</evidence>
<dbReference type="Pfam" id="PF00225">
    <property type="entry name" value="Kinesin"/>
    <property type="match status" value="1"/>
</dbReference>
<comment type="subcellular location">
    <subcellularLocation>
        <location evidence="1">Cytoplasm</location>
        <location evidence="1">Cytoskeleton</location>
    </subcellularLocation>
</comment>
<dbReference type="GO" id="GO:0005524">
    <property type="term" value="F:ATP binding"/>
    <property type="evidence" value="ECO:0007669"/>
    <property type="project" value="UniProtKB-UniRule"/>
</dbReference>
<dbReference type="PANTHER" id="PTHR21608:SF8">
    <property type="entry name" value="KINESIN-LIKE PROTEIN KIF26B"/>
    <property type="match status" value="1"/>
</dbReference>
<keyword evidence="6 9" id="KW-0067">ATP-binding</keyword>
<feature type="compositionally biased region" description="Polar residues" evidence="10">
    <location>
        <begin position="1440"/>
        <end position="1455"/>
    </location>
</feature>
<dbReference type="GO" id="GO:0007018">
    <property type="term" value="P:microtubule-based movement"/>
    <property type="evidence" value="ECO:0007669"/>
    <property type="project" value="InterPro"/>
</dbReference>
<dbReference type="InterPro" id="IPR027640">
    <property type="entry name" value="Kinesin-like_fam"/>
</dbReference>
<protein>
    <submittedName>
        <fullName evidence="12">Kinesin family member 26B</fullName>
    </submittedName>
</protein>
<feature type="compositionally biased region" description="Basic residues" evidence="10">
    <location>
        <begin position="1464"/>
        <end position="1483"/>
    </location>
</feature>
<dbReference type="PANTHER" id="PTHR21608">
    <property type="entry name" value="KINESIN-LIKE PROTEIN CG14535"/>
    <property type="match status" value="1"/>
</dbReference>
<proteinExistence type="inferred from homology"/>
<dbReference type="GO" id="GO:0008017">
    <property type="term" value="F:microtubule binding"/>
    <property type="evidence" value="ECO:0007669"/>
    <property type="project" value="InterPro"/>
</dbReference>
<feature type="compositionally biased region" description="Polar residues" evidence="10">
    <location>
        <begin position="1101"/>
        <end position="1121"/>
    </location>
</feature>
<dbReference type="Ensembl" id="ENSMAMT00000031282.2">
    <property type="protein sequence ID" value="ENSMAMP00000030485.2"/>
    <property type="gene ID" value="ENSMAMG00000020551.2"/>
</dbReference>
<keyword evidence="7 9" id="KW-0505">Motor protein</keyword>
<feature type="compositionally biased region" description="Polar residues" evidence="10">
    <location>
        <begin position="1239"/>
        <end position="1250"/>
    </location>
</feature>
<dbReference type="GO" id="GO:0048731">
    <property type="term" value="P:system development"/>
    <property type="evidence" value="ECO:0007669"/>
    <property type="project" value="UniProtKB-ARBA"/>
</dbReference>
<organism evidence="12 13">
    <name type="scientific">Mastacembelus armatus</name>
    <name type="common">zig-zag eel</name>
    <dbReference type="NCBI Taxonomy" id="205130"/>
    <lineage>
        <taxon>Eukaryota</taxon>
        <taxon>Metazoa</taxon>
        <taxon>Chordata</taxon>
        <taxon>Craniata</taxon>
        <taxon>Vertebrata</taxon>
        <taxon>Euteleostomi</taxon>
        <taxon>Actinopterygii</taxon>
        <taxon>Neopterygii</taxon>
        <taxon>Teleostei</taxon>
        <taxon>Neoteleostei</taxon>
        <taxon>Acanthomorphata</taxon>
        <taxon>Anabantaria</taxon>
        <taxon>Synbranchiformes</taxon>
        <taxon>Mastacembelidae</taxon>
        <taxon>Mastacembelus</taxon>
    </lineage>
</organism>
<dbReference type="PROSITE" id="PS50067">
    <property type="entry name" value="KINESIN_MOTOR_2"/>
    <property type="match status" value="1"/>
</dbReference>
<dbReference type="PRINTS" id="PR00380">
    <property type="entry name" value="KINESINHEAVY"/>
</dbReference>
<keyword evidence="13" id="KW-1185">Reference proteome</keyword>
<dbReference type="InterPro" id="IPR001752">
    <property type="entry name" value="Kinesin_motor_dom"/>
</dbReference>
<dbReference type="SUPFAM" id="SSF52540">
    <property type="entry name" value="P-loop containing nucleoside triphosphate hydrolases"/>
    <property type="match status" value="1"/>
</dbReference>
<evidence type="ECO:0000256" key="6">
    <source>
        <dbReference type="ARBA" id="ARBA00022840"/>
    </source>
</evidence>
<keyword evidence="8" id="KW-0206">Cytoskeleton</keyword>
<evidence type="ECO:0000256" key="4">
    <source>
        <dbReference type="ARBA" id="ARBA00022701"/>
    </source>
</evidence>
<dbReference type="STRING" id="205130.ENSMAMP00000030485"/>
<feature type="region of interest" description="Disordered" evidence="10">
    <location>
        <begin position="656"/>
        <end position="693"/>
    </location>
</feature>
<reference evidence="12" key="1">
    <citation type="submission" date="2025-08" db="UniProtKB">
        <authorList>
            <consortium name="Ensembl"/>
        </authorList>
    </citation>
    <scope>IDENTIFICATION</scope>
</reference>
<feature type="region of interest" description="Disordered" evidence="10">
    <location>
        <begin position="448"/>
        <end position="505"/>
    </location>
</feature>
<dbReference type="FunCoup" id="A0A3Q3STW4">
    <property type="interactions" value="815"/>
</dbReference>
<keyword evidence="5 9" id="KW-0547">Nucleotide-binding</keyword>
<evidence type="ECO:0000313" key="13">
    <source>
        <dbReference type="Proteomes" id="UP000261640"/>
    </source>
</evidence>
<feature type="compositionally biased region" description="Low complexity" evidence="10">
    <location>
        <begin position="453"/>
        <end position="463"/>
    </location>
</feature>
<feature type="domain" description="Kinesin motor" evidence="11">
    <location>
        <begin position="81"/>
        <end position="446"/>
    </location>
</feature>
<keyword evidence="2" id="KW-0963">Cytoplasm</keyword>
<evidence type="ECO:0000256" key="7">
    <source>
        <dbReference type="ARBA" id="ARBA00023175"/>
    </source>
</evidence>
<dbReference type="GO" id="GO:0003777">
    <property type="term" value="F:microtubule motor activity"/>
    <property type="evidence" value="ECO:0007669"/>
    <property type="project" value="InterPro"/>
</dbReference>
<feature type="compositionally biased region" description="Low complexity" evidence="10">
    <location>
        <begin position="1287"/>
        <end position="1302"/>
    </location>
</feature>
<dbReference type="InterPro" id="IPR027417">
    <property type="entry name" value="P-loop_NTPase"/>
</dbReference>